<organism evidence="5 6">
    <name type="scientific">Candidatus Altarchaeum hamiconexum</name>
    <dbReference type="NCBI Taxonomy" id="1803513"/>
    <lineage>
        <taxon>Archaea</taxon>
        <taxon>Candidatus Altarchaeota</taxon>
        <taxon>Candidatus Altiarchaeia</taxon>
        <taxon>Candidatus Altarchaeales</taxon>
        <taxon>Candidatus Altarchaeaceae</taxon>
        <taxon>Candidatus Altarchaeum</taxon>
    </lineage>
</organism>
<comment type="caution">
    <text evidence="5">The sequence shown here is derived from an EMBL/GenBank/DDBJ whole genome shotgun (WGS) entry which is preliminary data.</text>
</comment>
<protein>
    <submittedName>
        <fullName evidence="5">DeoR family transcriptional regulator</fullName>
    </submittedName>
</protein>
<dbReference type="Gene3D" id="1.10.10.10">
    <property type="entry name" value="Winged helix-like DNA-binding domain superfamily/Winged helix DNA-binding domain"/>
    <property type="match status" value="1"/>
</dbReference>
<dbReference type="Pfam" id="PF08220">
    <property type="entry name" value="HTH_DeoR"/>
    <property type="match status" value="1"/>
</dbReference>
<evidence type="ECO:0000256" key="2">
    <source>
        <dbReference type="ARBA" id="ARBA00023163"/>
    </source>
</evidence>
<dbReference type="Proteomes" id="UP000768163">
    <property type="component" value="Unassembled WGS sequence"/>
</dbReference>
<sequence>MLEQLGLNEREKIAIRYVKERGSITNKEYQEITGVSKVTAFRDLWKLTEKAILEKSGVTGKRTIYKLKMGS</sequence>
<dbReference type="EMBL" id="JAACQH010000024">
    <property type="protein sequence ID" value="NCS91078.1"/>
    <property type="molecule type" value="Genomic_DNA"/>
</dbReference>
<keyword evidence="1" id="KW-0805">Transcription regulation</keyword>
<name>A0A8J7Z127_9ARCH</name>
<feature type="domain" description="HTH deoR-type" evidence="3">
    <location>
        <begin position="10"/>
        <end position="55"/>
    </location>
</feature>
<evidence type="ECO:0000313" key="5">
    <source>
        <dbReference type="EMBL" id="NCS91078.1"/>
    </source>
</evidence>
<accession>A0A8J7Z127</accession>
<reference evidence="5" key="1">
    <citation type="submission" date="2019-11" db="EMBL/GenBank/DDBJ databases">
        <title>Lipid analysis of CO2-rich subsurface aquifers suggests an autotrophy-based deep biosphere with lysolipids enriched in CPR bacteria.</title>
        <authorList>
            <person name="Probst A.J."/>
            <person name="Elling F.J."/>
            <person name="Castelle C.J."/>
            <person name="Zhu Q."/>
            <person name="Elvert M."/>
            <person name="Birarda G."/>
            <person name="Holman H.-Y."/>
            <person name="Lane K.R."/>
            <person name="Ladd B."/>
            <person name="Ryan M.C."/>
            <person name="Woyke T."/>
            <person name="Hinrichs K.-U."/>
            <person name="Banfield J.F."/>
        </authorList>
    </citation>
    <scope>NUCLEOTIDE SEQUENCE</scope>
    <source>
        <strain evidence="4">CG_2015-01_33_1645</strain>
        <strain evidence="5">CG_2015-04_33_537</strain>
    </source>
</reference>
<evidence type="ECO:0000313" key="4">
    <source>
        <dbReference type="EMBL" id="NCN64700.1"/>
    </source>
</evidence>
<proteinExistence type="predicted"/>
<evidence type="ECO:0000256" key="1">
    <source>
        <dbReference type="ARBA" id="ARBA00023015"/>
    </source>
</evidence>
<evidence type="ECO:0000259" key="3">
    <source>
        <dbReference type="Pfam" id="PF08220"/>
    </source>
</evidence>
<keyword evidence="2" id="KW-0804">Transcription</keyword>
<dbReference type="AlphaFoldDB" id="A0A8J7Z127"/>
<dbReference type="GO" id="GO:0003700">
    <property type="term" value="F:DNA-binding transcription factor activity"/>
    <property type="evidence" value="ECO:0007669"/>
    <property type="project" value="InterPro"/>
</dbReference>
<dbReference type="Proteomes" id="UP000738826">
    <property type="component" value="Unassembled WGS sequence"/>
</dbReference>
<dbReference type="InterPro" id="IPR036388">
    <property type="entry name" value="WH-like_DNA-bd_sf"/>
</dbReference>
<dbReference type="SUPFAM" id="SSF46785">
    <property type="entry name" value="Winged helix' DNA-binding domain"/>
    <property type="match status" value="1"/>
</dbReference>
<dbReference type="InterPro" id="IPR036390">
    <property type="entry name" value="WH_DNA-bd_sf"/>
</dbReference>
<dbReference type="InterPro" id="IPR001034">
    <property type="entry name" value="DeoR_HTH"/>
</dbReference>
<gene>
    <name evidence="5" type="ORF">GW779_01460</name>
    <name evidence="4" type="ORF">GW910_01295</name>
</gene>
<dbReference type="EMBL" id="JAACVF010000033">
    <property type="protein sequence ID" value="NCN64700.1"/>
    <property type="molecule type" value="Genomic_DNA"/>
</dbReference>
<evidence type="ECO:0000313" key="6">
    <source>
        <dbReference type="Proteomes" id="UP000738826"/>
    </source>
</evidence>